<dbReference type="Proteomes" id="UP001321047">
    <property type="component" value="Unassembled WGS sequence"/>
</dbReference>
<proteinExistence type="predicted"/>
<organism evidence="3 4">
    <name type="scientific">Natronosalvus hydrolyticus</name>
    <dbReference type="NCBI Taxonomy" id="2979988"/>
    <lineage>
        <taxon>Archaea</taxon>
        <taxon>Methanobacteriati</taxon>
        <taxon>Methanobacteriota</taxon>
        <taxon>Stenosarchaea group</taxon>
        <taxon>Halobacteria</taxon>
        <taxon>Halobacteriales</taxon>
        <taxon>Natrialbaceae</taxon>
        <taxon>Natronosalvus</taxon>
    </lineage>
</organism>
<dbReference type="EMBL" id="JAOPJZ010000023">
    <property type="protein sequence ID" value="MCU4753834.1"/>
    <property type="molecule type" value="Genomic_DNA"/>
</dbReference>
<protein>
    <submittedName>
        <fullName evidence="3">Uncharacterized protein</fullName>
    </submittedName>
</protein>
<feature type="coiled-coil region" evidence="1">
    <location>
        <begin position="30"/>
        <end position="68"/>
    </location>
</feature>
<keyword evidence="4" id="KW-1185">Reference proteome</keyword>
<dbReference type="RefSeq" id="WP_342810141.1">
    <property type="nucleotide sequence ID" value="NZ_JAOPJZ010000023.1"/>
</dbReference>
<evidence type="ECO:0000256" key="2">
    <source>
        <dbReference type="SAM" id="MobiDB-lite"/>
    </source>
</evidence>
<keyword evidence="1" id="KW-0175">Coiled coil</keyword>
<dbReference type="AlphaFoldDB" id="A0AAP3E949"/>
<comment type="caution">
    <text evidence="3">The sequence shown here is derived from an EMBL/GenBank/DDBJ whole genome shotgun (WGS) entry which is preliminary data.</text>
</comment>
<evidence type="ECO:0000256" key="1">
    <source>
        <dbReference type="SAM" id="Coils"/>
    </source>
</evidence>
<feature type="region of interest" description="Disordered" evidence="2">
    <location>
        <begin position="1"/>
        <end position="22"/>
    </location>
</feature>
<sequence>MSAVAGCTELRSRGSEEPAQSGVMAFVEPDEEAQQEVAELREELIAKVQDDELSEQEAMAQLQSLQAELTAGAVESVESYAEDVDITVEDTVPEVGALLLEGSDGALIEALSNEAVDGLLPGSRFAELQAQQDGAGGEPEPESEP</sequence>
<gene>
    <name evidence="3" type="ORF">OB919_17915</name>
</gene>
<evidence type="ECO:0000313" key="4">
    <source>
        <dbReference type="Proteomes" id="UP001321047"/>
    </source>
</evidence>
<evidence type="ECO:0000313" key="3">
    <source>
        <dbReference type="EMBL" id="MCU4753834.1"/>
    </source>
</evidence>
<reference evidence="3 4" key="1">
    <citation type="submission" date="2022-09" db="EMBL/GenBank/DDBJ databases">
        <title>Enrichment on poylsaccharides allowed isolation of novel metabolic and taxonomic groups of Haloarchaea.</title>
        <authorList>
            <person name="Sorokin D.Y."/>
            <person name="Elcheninov A.G."/>
            <person name="Khizhniak T.V."/>
            <person name="Kolganova T.V."/>
            <person name="Kublanov I.V."/>
        </authorList>
    </citation>
    <scope>NUCLEOTIDE SEQUENCE [LARGE SCALE GENOMIC DNA]</scope>
    <source>
        <strain evidence="3 4">AArc-curdl1</strain>
    </source>
</reference>
<accession>A0AAP3E949</accession>
<name>A0AAP3E949_9EURY</name>